<accession>A0A8K1ZXJ0</accession>
<dbReference type="EMBL" id="WVIC01000007">
    <property type="protein sequence ID" value="NCJ05911.1"/>
    <property type="molecule type" value="Genomic_DNA"/>
</dbReference>
<dbReference type="PANTHER" id="PTHR35724">
    <property type="entry name" value="PROTEIN CHLORORESPIRATORY REDUCTION 6, CHLOROPLASTIC"/>
    <property type="match status" value="1"/>
</dbReference>
<gene>
    <name evidence="1" type="ORF">GS597_05165</name>
</gene>
<evidence type="ECO:0000313" key="1">
    <source>
        <dbReference type="EMBL" id="NCJ05911.1"/>
    </source>
</evidence>
<dbReference type="PANTHER" id="PTHR35724:SF1">
    <property type="entry name" value="PROTEIN CHLORORESPIRATORY REDUCTION 6, CHLOROPLASTIC"/>
    <property type="match status" value="1"/>
</dbReference>
<dbReference type="InterPro" id="IPR014946">
    <property type="entry name" value="CRR6"/>
</dbReference>
<dbReference type="Proteomes" id="UP000607397">
    <property type="component" value="Unassembled WGS sequence"/>
</dbReference>
<proteinExistence type="predicted"/>
<sequence>MATVIAVEAVHFETLDLSPAQTVIESWLKAQTFLEHEQTLSFEVRYPQTGAEPVECPQIPEVRLWFVRLDSRYPWLPFFLNWREGELTRYAAMLVPHEFSPDLAFNPQALDLFVMHKIFTLSRWLRLHDLPASNRLKKMTEMFGYELEADLFQLLDAYPD</sequence>
<protein>
    <submittedName>
        <fullName evidence="1">CRR6 family NdhI maturation factor</fullName>
    </submittedName>
</protein>
<comment type="caution">
    <text evidence="1">The sequence shown here is derived from an EMBL/GenBank/DDBJ whole genome shotgun (WGS) entry which is preliminary data.</text>
</comment>
<dbReference type="Pfam" id="PF08847">
    <property type="entry name" value="Crr6"/>
    <property type="match status" value="1"/>
</dbReference>
<organism evidence="1 2">
    <name type="scientific">Petrachloros mirabilis ULC683</name>
    <dbReference type="NCBI Taxonomy" id="2781853"/>
    <lineage>
        <taxon>Bacteria</taxon>
        <taxon>Bacillati</taxon>
        <taxon>Cyanobacteriota</taxon>
        <taxon>Cyanophyceae</taxon>
        <taxon>Synechococcales</taxon>
        <taxon>Petrachlorosaceae</taxon>
        <taxon>Petrachloros</taxon>
        <taxon>Petrachloros mirabilis</taxon>
    </lineage>
</organism>
<dbReference type="RefSeq" id="WP_161824385.1">
    <property type="nucleotide sequence ID" value="NZ_WVIC01000007.1"/>
</dbReference>
<name>A0A8K1ZXJ0_9CYAN</name>
<dbReference type="AlphaFoldDB" id="A0A8K1ZXJ0"/>
<keyword evidence="2" id="KW-1185">Reference proteome</keyword>
<dbReference type="GO" id="GO:0010275">
    <property type="term" value="P:NAD(P)H dehydrogenase complex assembly"/>
    <property type="evidence" value="ECO:0007669"/>
    <property type="project" value="TreeGrafter"/>
</dbReference>
<reference evidence="1" key="1">
    <citation type="submission" date="2019-12" db="EMBL/GenBank/DDBJ databases">
        <title>High-Quality draft genome sequences of three cyanobacteria isolated from the limestone walls of the Old Cathedral of Coimbra.</title>
        <authorList>
            <person name="Tiago I."/>
            <person name="Soares F."/>
            <person name="Portugal A."/>
        </authorList>
    </citation>
    <scope>NUCLEOTIDE SEQUENCE [LARGE SCALE GENOMIC DNA]</scope>
    <source>
        <strain evidence="1">C</strain>
    </source>
</reference>
<dbReference type="NCBIfam" id="NF038024">
    <property type="entry name" value="CRR6_slr1097"/>
    <property type="match status" value="1"/>
</dbReference>
<evidence type="ECO:0000313" key="2">
    <source>
        <dbReference type="Proteomes" id="UP000607397"/>
    </source>
</evidence>